<reference evidence="4" key="1">
    <citation type="journal article" date="2014" name="Proc. Natl. Acad. Sci. U.S.A.">
        <title>Extensive sampling of basidiomycete genomes demonstrates inadequacy of the white-rot/brown-rot paradigm for wood decay fungi.</title>
        <authorList>
            <person name="Riley R."/>
            <person name="Salamov A.A."/>
            <person name="Brown D.W."/>
            <person name="Nagy L.G."/>
            <person name="Floudas D."/>
            <person name="Held B.W."/>
            <person name="Levasseur A."/>
            <person name="Lombard V."/>
            <person name="Morin E."/>
            <person name="Otillar R."/>
            <person name="Lindquist E.A."/>
            <person name="Sun H."/>
            <person name="LaButti K.M."/>
            <person name="Schmutz J."/>
            <person name="Jabbour D."/>
            <person name="Luo H."/>
            <person name="Baker S.E."/>
            <person name="Pisabarro A.G."/>
            <person name="Walton J.D."/>
            <person name="Blanchette R.A."/>
            <person name="Henrissat B."/>
            <person name="Martin F."/>
            <person name="Cullen D."/>
            <person name="Hibbett D.S."/>
            <person name="Grigoriev I.V."/>
        </authorList>
    </citation>
    <scope>NUCLEOTIDE SEQUENCE [LARGE SCALE GENOMIC DNA]</scope>
    <source>
        <strain evidence="4">MUCL 33604</strain>
    </source>
</reference>
<accession>A0A067PM17</accession>
<dbReference type="InParanoid" id="A0A067PM17"/>
<dbReference type="Proteomes" id="UP000027265">
    <property type="component" value="Unassembled WGS sequence"/>
</dbReference>
<dbReference type="HOGENOM" id="CLU_660670_0_0_1"/>
<feature type="chain" id="PRO_5001643272" evidence="2">
    <location>
        <begin position="21"/>
        <end position="416"/>
    </location>
</feature>
<gene>
    <name evidence="3" type="ORF">JAAARDRAFT_195695</name>
</gene>
<dbReference type="AlphaFoldDB" id="A0A067PM17"/>
<organism evidence="3 4">
    <name type="scientific">Jaapia argillacea MUCL 33604</name>
    <dbReference type="NCBI Taxonomy" id="933084"/>
    <lineage>
        <taxon>Eukaryota</taxon>
        <taxon>Fungi</taxon>
        <taxon>Dikarya</taxon>
        <taxon>Basidiomycota</taxon>
        <taxon>Agaricomycotina</taxon>
        <taxon>Agaricomycetes</taxon>
        <taxon>Agaricomycetidae</taxon>
        <taxon>Jaapiales</taxon>
        <taxon>Jaapiaceae</taxon>
        <taxon>Jaapia</taxon>
    </lineage>
</organism>
<feature type="compositionally biased region" description="Acidic residues" evidence="1">
    <location>
        <begin position="290"/>
        <end position="322"/>
    </location>
</feature>
<dbReference type="OrthoDB" id="5595695at2759"/>
<dbReference type="STRING" id="933084.A0A067PM17"/>
<evidence type="ECO:0000313" key="4">
    <source>
        <dbReference type="Proteomes" id="UP000027265"/>
    </source>
</evidence>
<protein>
    <submittedName>
        <fullName evidence="3">Uncharacterized protein</fullName>
    </submittedName>
</protein>
<evidence type="ECO:0000256" key="2">
    <source>
        <dbReference type="SAM" id="SignalP"/>
    </source>
</evidence>
<keyword evidence="2" id="KW-0732">Signal</keyword>
<proteinExistence type="predicted"/>
<feature type="region of interest" description="Disordered" evidence="1">
    <location>
        <begin position="150"/>
        <end position="176"/>
    </location>
</feature>
<sequence length="416" mass="47325">MLIALAMWLHWFFTAKEKLGKEVPPDWWQMIRLVTPFVHLALRHPTFYVPDIHYELPLVHSDLSPTQPRSARTAHGPWPNYRSSMVWGRPTRKSPILVIISASQYLSLQPQPDESISPVVESYPFDDIYEFNVFPLAIWEEAPRWNWWEGGGGEDERGEDESKPPSVRSGRGGVPSEPIYVDLVRTASMPPSFTQTNPFVNGRPVYMHIQEHHCISPNTPYPFADVDEHGINNAWFPIMEGAKHTYETYIPGKKSSHSPDRHGRWSVRWKTGLHLEQDFEEMTLEDHEVEMEAEMGSSDGDEDEMGSPVPEDEGSPELEDEGSYGSEVSGEEVEVESEDEDDGRPCDGVGDIVFTGKTDTRHGEAWDAFQYYGCVCPYDGLTIPIQIPICPSLVPPTHPLASCRSVLRWGYLMRKW</sequence>
<keyword evidence="4" id="KW-1185">Reference proteome</keyword>
<evidence type="ECO:0000313" key="3">
    <source>
        <dbReference type="EMBL" id="KDQ55889.1"/>
    </source>
</evidence>
<name>A0A067PM17_9AGAM</name>
<feature type="signal peptide" evidence="2">
    <location>
        <begin position="1"/>
        <end position="20"/>
    </location>
</feature>
<dbReference type="EMBL" id="KL197724">
    <property type="protein sequence ID" value="KDQ55889.1"/>
    <property type="molecule type" value="Genomic_DNA"/>
</dbReference>
<feature type="region of interest" description="Disordered" evidence="1">
    <location>
        <begin position="290"/>
        <end position="347"/>
    </location>
</feature>
<feature type="compositionally biased region" description="Acidic residues" evidence="1">
    <location>
        <begin position="329"/>
        <end position="342"/>
    </location>
</feature>
<evidence type="ECO:0000256" key="1">
    <source>
        <dbReference type="SAM" id="MobiDB-lite"/>
    </source>
</evidence>